<keyword evidence="7" id="KW-1185">Reference proteome</keyword>
<dbReference type="PANTHER" id="PTHR35528">
    <property type="entry name" value="BLL1675 PROTEIN"/>
    <property type="match status" value="1"/>
</dbReference>
<dbReference type="Gene3D" id="3.30.420.10">
    <property type="entry name" value="Ribonuclease H-like superfamily/Ribonuclease H"/>
    <property type="match status" value="1"/>
</dbReference>
<comment type="caution">
    <text evidence="6">The sequence shown here is derived from an EMBL/GenBank/DDBJ whole genome shotgun (WGS) entry which is preliminary data.</text>
</comment>
<feature type="domain" description="Integrase catalytic" evidence="5">
    <location>
        <begin position="65"/>
        <end position="148"/>
    </location>
</feature>
<dbReference type="InterPro" id="IPR047930">
    <property type="entry name" value="Transpos_IS6"/>
</dbReference>
<dbReference type="AlphaFoldDB" id="A0A967F2Q5"/>
<accession>A0A967F2Q5</accession>
<dbReference type="InterPro" id="IPR012337">
    <property type="entry name" value="RNaseH-like_sf"/>
</dbReference>
<organism evidence="6 7">
    <name type="scientific">Pelagibius litoralis</name>
    <dbReference type="NCBI Taxonomy" id="374515"/>
    <lineage>
        <taxon>Bacteria</taxon>
        <taxon>Pseudomonadati</taxon>
        <taxon>Pseudomonadota</taxon>
        <taxon>Alphaproteobacteria</taxon>
        <taxon>Rhodospirillales</taxon>
        <taxon>Rhodovibrionaceae</taxon>
        <taxon>Pelagibius</taxon>
    </lineage>
</organism>
<dbReference type="PROSITE" id="PS50994">
    <property type="entry name" value="INTEGRASE"/>
    <property type="match status" value="1"/>
</dbReference>
<evidence type="ECO:0000313" key="7">
    <source>
        <dbReference type="Proteomes" id="UP000761264"/>
    </source>
</evidence>
<dbReference type="SUPFAM" id="SSF53098">
    <property type="entry name" value="Ribonuclease H-like"/>
    <property type="match status" value="1"/>
</dbReference>
<keyword evidence="2" id="KW-0815">Transposition</keyword>
<dbReference type="InterPro" id="IPR052183">
    <property type="entry name" value="IS_Transposase"/>
</dbReference>
<dbReference type="Proteomes" id="UP000761264">
    <property type="component" value="Unassembled WGS sequence"/>
</dbReference>
<gene>
    <name evidence="6" type="ORF">HBA54_26300</name>
</gene>
<dbReference type="NCBIfam" id="NF033587">
    <property type="entry name" value="transpos_IS6"/>
    <property type="match status" value="1"/>
</dbReference>
<evidence type="ECO:0000256" key="4">
    <source>
        <dbReference type="ARBA" id="ARBA00023172"/>
    </source>
</evidence>
<evidence type="ECO:0000259" key="5">
    <source>
        <dbReference type="PROSITE" id="PS50994"/>
    </source>
</evidence>
<proteinExistence type="predicted"/>
<dbReference type="EMBL" id="JAAQPH010000032">
    <property type="protein sequence ID" value="NIA72108.1"/>
    <property type="molecule type" value="Genomic_DNA"/>
</dbReference>
<dbReference type="GO" id="GO:0015074">
    <property type="term" value="P:DNA integration"/>
    <property type="evidence" value="ECO:0007669"/>
    <property type="project" value="InterPro"/>
</dbReference>
<reference evidence="6" key="1">
    <citation type="submission" date="2020-03" db="EMBL/GenBank/DDBJ databases">
        <title>Genome of Pelagibius litoralis DSM 21314T.</title>
        <authorList>
            <person name="Wang G."/>
        </authorList>
    </citation>
    <scope>NUCLEOTIDE SEQUENCE</scope>
    <source>
        <strain evidence="6">DSM 21314</strain>
    </source>
</reference>
<dbReference type="InterPro" id="IPR001584">
    <property type="entry name" value="Integrase_cat-core"/>
</dbReference>
<dbReference type="InterPro" id="IPR032874">
    <property type="entry name" value="DDE_dom"/>
</dbReference>
<dbReference type="GO" id="GO:0006310">
    <property type="term" value="P:DNA recombination"/>
    <property type="evidence" value="ECO:0007669"/>
    <property type="project" value="UniProtKB-KW"/>
</dbReference>
<dbReference type="RefSeq" id="WP_167230864.1">
    <property type="nucleotide sequence ID" value="NZ_JAAQPH010000032.1"/>
</dbReference>
<comment type="function">
    <text evidence="1">Involved in the transposition of the insertion sequence.</text>
</comment>
<evidence type="ECO:0000256" key="2">
    <source>
        <dbReference type="ARBA" id="ARBA00022578"/>
    </source>
</evidence>
<dbReference type="PANTHER" id="PTHR35528:SF3">
    <property type="entry name" value="BLL1675 PROTEIN"/>
    <property type="match status" value="1"/>
</dbReference>
<protein>
    <submittedName>
        <fullName evidence="6">IS6 family transposase</fullName>
    </submittedName>
</protein>
<dbReference type="GO" id="GO:0003677">
    <property type="term" value="F:DNA binding"/>
    <property type="evidence" value="ECO:0007669"/>
    <property type="project" value="UniProtKB-KW"/>
</dbReference>
<keyword evidence="4" id="KW-0233">DNA recombination</keyword>
<keyword evidence="3" id="KW-0238">DNA-binding</keyword>
<dbReference type="GO" id="GO:0032196">
    <property type="term" value="P:transposition"/>
    <property type="evidence" value="ECO:0007669"/>
    <property type="project" value="UniProtKB-KW"/>
</dbReference>
<evidence type="ECO:0000256" key="3">
    <source>
        <dbReference type="ARBA" id="ARBA00023125"/>
    </source>
</evidence>
<dbReference type="InterPro" id="IPR036397">
    <property type="entry name" value="RNaseH_sf"/>
</dbReference>
<evidence type="ECO:0000313" key="6">
    <source>
        <dbReference type="EMBL" id="NIA72108.1"/>
    </source>
</evidence>
<sequence>MDAISYRNHHYPASIVQRSVWLYARFNLSLRDVEELMAERGMVVSYETVRRWVARFGPQIAKRLRGTRPRVHPQWHLDEVYVSIGGRWVYLWRAIDHEGEVLDVLVQSKRDKKTALKLMRKLLKKTGLMPKTIVTDKWRAYAAAFRDLGLTAWHHQAKWKNNRIEGSHVRIRRRERSMQRFRSPGSAQRFLSTHAAVYNTFAARRHLVSAAEHRYRWDQAFTAWRLAAGPTT</sequence>
<dbReference type="Pfam" id="PF13610">
    <property type="entry name" value="DDE_Tnp_IS240"/>
    <property type="match status" value="1"/>
</dbReference>
<name>A0A967F2Q5_9PROT</name>
<evidence type="ECO:0000256" key="1">
    <source>
        <dbReference type="ARBA" id="ARBA00002286"/>
    </source>
</evidence>